<evidence type="ECO:0000256" key="3">
    <source>
        <dbReference type="PROSITE-ProRule" id="PRU00024"/>
    </source>
</evidence>
<keyword evidence="5" id="KW-1133">Transmembrane helix</keyword>
<dbReference type="InterPro" id="IPR001870">
    <property type="entry name" value="B30.2/SPRY"/>
</dbReference>
<dbReference type="InterPro" id="IPR003879">
    <property type="entry name" value="Butyrophylin_SPRY"/>
</dbReference>
<keyword evidence="9" id="KW-1185">Reference proteome</keyword>
<keyword evidence="4" id="KW-0175">Coiled coil</keyword>
<evidence type="ECO:0000256" key="1">
    <source>
        <dbReference type="ARBA" id="ARBA00022771"/>
    </source>
</evidence>
<feature type="transmembrane region" description="Helical" evidence="5">
    <location>
        <begin position="587"/>
        <end position="607"/>
    </location>
</feature>
<dbReference type="PRINTS" id="PR01407">
    <property type="entry name" value="BUTYPHLNCDUF"/>
</dbReference>
<evidence type="ECO:0000256" key="2">
    <source>
        <dbReference type="ARBA" id="ARBA00022833"/>
    </source>
</evidence>
<sequence length="623" mass="71536">MLTRVSLHRCCVDVVVEREHAMWSAGFSRSKRESEVWTKAAITEKHHSSSWRKWLLQTCCQKKRFHVLCAVTSSGILFYCRVAIVCVGPVCSSSGKPRDLKNVQFVGEDPLNLTLPCQAQHTERQIKEEFEKLHQFLRDEEAARIAALKEEEEQKSHMMRRKIEEMNGEIESLSDQIRNLQKEMEAEDILFLQNMKFTMKQVQHTPKEPEKVSAALINVAKHLSSLKFRVWENMQKILQYTPVTLDPNTAHPHLHLSDDLTTAERRPQTSLLPDNPERFEVYPCVLGSEGFNSGTHCWDVDVGGKSRSQRASAGSEVLCSLHNEKLKLFCLEDQQPVCVVCNLSKAHKNHNCCPIDEAVCDFKNKLKISLERLQQNLKALEEVKQTCDKTAAHIKCQAQHTERQIKEEFEKLHQFLRDEESARIAALKEEEEQKSHMMRRKIEEINGEIESLSDQIRNLQKEIEAEDILFLQNMKFTMKHNTGVQHTPKEPEKVSAALISVAKHLSNLKFRVWENMQKILQYTPVTLDPNTAHPHLHLSDDLTTVEHRPQTLLLPDHPERFDKCLCVLGSEGFNSGTHCWEADLGDILVLFVMHAVILFVFLCATLFDVAYVRHAVFVASCCV</sequence>
<feature type="domain" description="B box-type" evidence="6">
    <location>
        <begin position="314"/>
        <end position="355"/>
    </location>
</feature>
<name>A0AAD8ZTT0_9TELE</name>
<dbReference type="EMBL" id="JAROKS010000005">
    <property type="protein sequence ID" value="KAK1803360.1"/>
    <property type="molecule type" value="Genomic_DNA"/>
</dbReference>
<dbReference type="SUPFAM" id="SSF49899">
    <property type="entry name" value="Concanavalin A-like lectins/glucanases"/>
    <property type="match status" value="2"/>
</dbReference>
<evidence type="ECO:0000259" key="7">
    <source>
        <dbReference type="PROSITE" id="PS50188"/>
    </source>
</evidence>
<dbReference type="InterPro" id="IPR000315">
    <property type="entry name" value="Znf_B-box"/>
</dbReference>
<evidence type="ECO:0000313" key="9">
    <source>
        <dbReference type="Proteomes" id="UP001239994"/>
    </source>
</evidence>
<evidence type="ECO:0000256" key="4">
    <source>
        <dbReference type="SAM" id="Coils"/>
    </source>
</evidence>
<evidence type="ECO:0000259" key="6">
    <source>
        <dbReference type="PROSITE" id="PS50119"/>
    </source>
</evidence>
<feature type="domain" description="B30.2/SPRY" evidence="7">
    <location>
        <begin position="505"/>
        <end position="623"/>
    </location>
</feature>
<evidence type="ECO:0000256" key="5">
    <source>
        <dbReference type="SAM" id="Phobius"/>
    </source>
</evidence>
<comment type="caution">
    <text evidence="8">The sequence shown here is derived from an EMBL/GenBank/DDBJ whole genome shotgun (WGS) entry which is preliminary data.</text>
</comment>
<dbReference type="GO" id="GO:0008270">
    <property type="term" value="F:zinc ion binding"/>
    <property type="evidence" value="ECO:0007669"/>
    <property type="project" value="UniProtKB-KW"/>
</dbReference>
<keyword evidence="5" id="KW-0812">Transmembrane</keyword>
<keyword evidence="2" id="KW-0862">Zinc</keyword>
<accession>A0AAD8ZTT0</accession>
<dbReference type="InterPro" id="IPR043136">
    <property type="entry name" value="B30.2/SPRY_sf"/>
</dbReference>
<dbReference type="SMART" id="SM00589">
    <property type="entry name" value="PRY"/>
    <property type="match status" value="2"/>
</dbReference>
<dbReference type="Pfam" id="PF13765">
    <property type="entry name" value="PRY"/>
    <property type="match status" value="2"/>
</dbReference>
<dbReference type="PANTHER" id="PTHR24103">
    <property type="entry name" value="E3 UBIQUITIN-PROTEIN LIGASE TRIM"/>
    <property type="match status" value="1"/>
</dbReference>
<evidence type="ECO:0008006" key="10">
    <source>
        <dbReference type="Google" id="ProtNLM"/>
    </source>
</evidence>
<keyword evidence="5" id="KW-0472">Membrane</keyword>
<evidence type="ECO:0000313" key="8">
    <source>
        <dbReference type="EMBL" id="KAK1803360.1"/>
    </source>
</evidence>
<feature type="coiled-coil region" evidence="4">
    <location>
        <begin position="363"/>
        <end position="390"/>
    </location>
</feature>
<dbReference type="Gene3D" id="2.60.120.920">
    <property type="match status" value="2"/>
</dbReference>
<reference evidence="8" key="1">
    <citation type="submission" date="2023-03" db="EMBL/GenBank/DDBJ databases">
        <title>Electrophorus voltai genome.</title>
        <authorList>
            <person name="Bian C."/>
        </authorList>
    </citation>
    <scope>NUCLEOTIDE SEQUENCE</scope>
    <source>
        <strain evidence="8">CB-2022</strain>
        <tissue evidence="8">Muscle</tissue>
    </source>
</reference>
<proteinExistence type="predicted"/>
<dbReference type="PROSITE" id="PS50119">
    <property type="entry name" value="ZF_BBOX"/>
    <property type="match status" value="1"/>
</dbReference>
<gene>
    <name evidence="8" type="ORF">P4O66_004025</name>
</gene>
<feature type="coiled-coil region" evidence="4">
    <location>
        <begin position="428"/>
        <end position="469"/>
    </location>
</feature>
<dbReference type="Proteomes" id="UP001239994">
    <property type="component" value="Unassembled WGS sequence"/>
</dbReference>
<dbReference type="AlphaFoldDB" id="A0AAD8ZTT0"/>
<keyword evidence="1 3" id="KW-0863">Zinc-finger</keyword>
<feature type="coiled-coil region" evidence="4">
    <location>
        <begin position="149"/>
        <end position="190"/>
    </location>
</feature>
<dbReference type="InterPro" id="IPR050143">
    <property type="entry name" value="TRIM/RBCC"/>
</dbReference>
<dbReference type="PROSITE" id="PS50188">
    <property type="entry name" value="B302_SPRY"/>
    <property type="match status" value="1"/>
</dbReference>
<keyword evidence="1 3" id="KW-0479">Metal-binding</keyword>
<dbReference type="InterPro" id="IPR006574">
    <property type="entry name" value="PRY"/>
</dbReference>
<dbReference type="SMART" id="SM00336">
    <property type="entry name" value="BBOX"/>
    <property type="match status" value="1"/>
</dbReference>
<dbReference type="Pfam" id="PF00643">
    <property type="entry name" value="zf-B_box"/>
    <property type="match status" value="1"/>
</dbReference>
<dbReference type="InterPro" id="IPR013320">
    <property type="entry name" value="ConA-like_dom_sf"/>
</dbReference>
<dbReference type="SUPFAM" id="SSF57845">
    <property type="entry name" value="B-box zinc-binding domain"/>
    <property type="match status" value="1"/>
</dbReference>
<organism evidence="8 9">
    <name type="scientific">Electrophorus voltai</name>
    <dbReference type="NCBI Taxonomy" id="2609070"/>
    <lineage>
        <taxon>Eukaryota</taxon>
        <taxon>Metazoa</taxon>
        <taxon>Chordata</taxon>
        <taxon>Craniata</taxon>
        <taxon>Vertebrata</taxon>
        <taxon>Euteleostomi</taxon>
        <taxon>Actinopterygii</taxon>
        <taxon>Neopterygii</taxon>
        <taxon>Teleostei</taxon>
        <taxon>Ostariophysi</taxon>
        <taxon>Gymnotiformes</taxon>
        <taxon>Gymnotoidei</taxon>
        <taxon>Gymnotidae</taxon>
        <taxon>Electrophorus</taxon>
    </lineage>
</organism>
<protein>
    <recommendedName>
        <fullName evidence="10">B box-type domain-containing protein</fullName>
    </recommendedName>
</protein>